<reference evidence="1 2" key="1">
    <citation type="journal article" date="2017" name="Microbes Environ.">
        <title>Discovery and Complete Genome Sequence of a Bacteriophage from an Obligate Intracellular Symbiont of a Cellulolytic Protist in the Termite Gut.</title>
        <authorList>
            <person name="Pramono A.K."/>
            <person name="Kuwahara H."/>
            <person name="Itoh T."/>
            <person name="Toyoda A."/>
            <person name="Yamada A."/>
            <person name="Hongoh Y."/>
        </authorList>
    </citation>
    <scope>NUCLEOTIDE SEQUENCE [LARGE SCALE GENOMIC DNA]</scope>
    <source>
        <strain evidence="1">ProJPt-Bp1</strain>
    </source>
</reference>
<dbReference type="RefSeq" id="YP_010088132.1">
    <property type="nucleotide sequence ID" value="NC_055706.1"/>
</dbReference>
<dbReference type="GeneID" id="65105566"/>
<evidence type="ECO:0000313" key="2">
    <source>
        <dbReference type="Proteomes" id="UP000222295"/>
    </source>
</evidence>
<dbReference type="EMBL" id="AP017903">
    <property type="protein sequence ID" value="BAX03409.1"/>
    <property type="molecule type" value="Genomic_DNA"/>
</dbReference>
<dbReference type="Proteomes" id="UP000222295">
    <property type="component" value="Segment"/>
</dbReference>
<protein>
    <submittedName>
        <fullName evidence="1">Uncharacterized protein</fullName>
    </submittedName>
</protein>
<sequence length="113" mass="13081">MVDYLIRPDQELIEVDAKFLEWKRSGHTIILHDGKQLPGSDISETDGKHPYEYQLGTIYAVPLFAQRQDDCPYSIGMRVVYRLNMSKRYWFNDELVIVTNGGIWGIVKDEVSS</sequence>
<evidence type="ECO:0000313" key="1">
    <source>
        <dbReference type="EMBL" id="BAX03409.1"/>
    </source>
</evidence>
<accession>A0A1V1FIM6</accession>
<dbReference type="KEGG" id="vg:65105566"/>
<keyword evidence="2" id="KW-1185">Reference proteome</keyword>
<name>A0A1V1FIM6_9CAUD</name>
<proteinExistence type="predicted"/>
<organism evidence="1 2">
    <name type="scientific">Azobacteroides phage ProJPt-Bp1</name>
    <dbReference type="NCBI Taxonomy" id="1920526"/>
    <lineage>
        <taxon>Viruses</taxon>
        <taxon>Duplodnaviria</taxon>
        <taxon>Heunggongvirae</taxon>
        <taxon>Uroviricota</taxon>
        <taxon>Caudoviricetes</taxon>
        <taxon>Crassvirales</taxon>
        <taxon>Suoliviridae</taxon>
        <taxon>Dechshavirus</taxon>
        <taxon>Dechshavirus japanensis</taxon>
    </lineage>
</organism>